<gene>
    <name evidence="1" type="ORF">CDV53_18220</name>
</gene>
<dbReference type="Proteomes" id="UP000214673">
    <property type="component" value="Unassembled WGS sequence"/>
</dbReference>
<evidence type="ECO:0000313" key="1">
    <source>
        <dbReference type="EMBL" id="OWJ71910.1"/>
    </source>
</evidence>
<name>A0ABX3ZPC2_9RHOB</name>
<dbReference type="EMBL" id="NIPV01000103">
    <property type="protein sequence ID" value="OWJ71910.1"/>
    <property type="molecule type" value="Genomic_DNA"/>
</dbReference>
<protein>
    <submittedName>
        <fullName evidence="1">Phage major capsid protein</fullName>
    </submittedName>
</protein>
<keyword evidence="2" id="KW-1185">Reference proteome</keyword>
<sequence>MNTLRETRAAKVAEMRGLSDAALAANRDLDEGERRRFDAREGEVRGLAGRITDAEKIAEFERFEALDERVSGADMSRELRSYSVAKALSECRFRG</sequence>
<evidence type="ECO:0000313" key="2">
    <source>
        <dbReference type="Proteomes" id="UP000214673"/>
    </source>
</evidence>
<accession>A0ABX3ZPC2</accession>
<organism evidence="1 2">
    <name type="scientific">Haematobacter missouriensis</name>
    <dbReference type="NCBI Taxonomy" id="366616"/>
    <lineage>
        <taxon>Bacteria</taxon>
        <taxon>Pseudomonadati</taxon>
        <taxon>Pseudomonadota</taxon>
        <taxon>Alphaproteobacteria</taxon>
        <taxon>Rhodobacterales</taxon>
        <taxon>Paracoccaceae</taxon>
        <taxon>Haematobacter</taxon>
    </lineage>
</organism>
<feature type="non-terminal residue" evidence="1">
    <location>
        <position position="95"/>
    </location>
</feature>
<proteinExistence type="predicted"/>
<reference evidence="1 2" key="1">
    <citation type="submission" date="2016-11" db="EMBL/GenBank/DDBJ databases">
        <title>Comparison of Traditional DNA-DNA Hybridization with In Silico Genomic Analysis.</title>
        <authorList>
            <person name="Nicholson A.C."/>
            <person name="Sammons S."/>
            <person name="Humrighouse B.W."/>
            <person name="Graziano J."/>
            <person name="Lasker B."/>
            <person name="Whitney A.M."/>
            <person name="Mcquiston J.R."/>
        </authorList>
    </citation>
    <scope>NUCLEOTIDE SEQUENCE [LARGE SCALE GENOMIC DNA]</scope>
    <source>
        <strain evidence="1 2">H1892</strain>
    </source>
</reference>
<comment type="caution">
    <text evidence="1">The sequence shown here is derived from an EMBL/GenBank/DDBJ whole genome shotgun (WGS) entry which is preliminary data.</text>
</comment>